<reference evidence="1" key="1">
    <citation type="submission" date="2021-01" db="EMBL/GenBank/DDBJ databases">
        <title>Whole genome shotgun sequence of Planotetraspora thailandica NBRC 104271.</title>
        <authorList>
            <person name="Komaki H."/>
            <person name="Tamura T."/>
        </authorList>
    </citation>
    <scope>NUCLEOTIDE SEQUENCE</scope>
    <source>
        <strain evidence="1">NBRC 104271</strain>
    </source>
</reference>
<keyword evidence="2" id="KW-1185">Reference proteome</keyword>
<dbReference type="AlphaFoldDB" id="A0A8J3V0E1"/>
<dbReference type="InterPro" id="IPR027635">
    <property type="entry name" value="Lantibiotic2_lead_pep_dom"/>
</dbReference>
<dbReference type="NCBIfam" id="TIGR03898">
    <property type="entry name" value="lanti_MRSA_kill"/>
    <property type="match status" value="1"/>
</dbReference>
<dbReference type="GO" id="GO:0042742">
    <property type="term" value="P:defense response to bacterium"/>
    <property type="evidence" value="ECO:0007669"/>
    <property type="project" value="InterPro"/>
</dbReference>
<dbReference type="RefSeq" id="WP_203945573.1">
    <property type="nucleotide sequence ID" value="NZ_BOOR01000025.1"/>
</dbReference>
<dbReference type="EMBL" id="BOOR01000025">
    <property type="protein sequence ID" value="GII55389.1"/>
    <property type="molecule type" value="Genomic_DNA"/>
</dbReference>
<evidence type="ECO:0000313" key="2">
    <source>
        <dbReference type="Proteomes" id="UP000605992"/>
    </source>
</evidence>
<organism evidence="1 2">
    <name type="scientific">Planotetraspora thailandica</name>
    <dbReference type="NCBI Taxonomy" id="487172"/>
    <lineage>
        <taxon>Bacteria</taxon>
        <taxon>Bacillati</taxon>
        <taxon>Actinomycetota</taxon>
        <taxon>Actinomycetes</taxon>
        <taxon>Streptosporangiales</taxon>
        <taxon>Streptosporangiaceae</taxon>
        <taxon>Planotetraspora</taxon>
    </lineage>
</organism>
<dbReference type="Proteomes" id="UP000605992">
    <property type="component" value="Unassembled WGS sequence"/>
</dbReference>
<gene>
    <name evidence="1" type="ORF">Pth03_37780</name>
</gene>
<sequence>MPGDEIVRYWKDPETRAALPDVTAHPSGSIEVWGGAFTDPVALRTEYVLTIGCCPSLPCISTPPENCGLTVGGCV</sequence>
<accession>A0A8J3V0E1</accession>
<proteinExistence type="predicted"/>
<name>A0A8J3V0E1_9ACTN</name>
<comment type="caution">
    <text evidence="1">The sequence shown here is derived from an EMBL/GenBank/DDBJ whole genome shotgun (WGS) entry which is preliminary data.</text>
</comment>
<evidence type="ECO:0000313" key="1">
    <source>
        <dbReference type="EMBL" id="GII55389.1"/>
    </source>
</evidence>
<evidence type="ECO:0008006" key="3">
    <source>
        <dbReference type="Google" id="ProtNLM"/>
    </source>
</evidence>
<protein>
    <recommendedName>
        <fullName evidence="3">Mersacidin/lichenicidin family type 2 lantibiotic</fullName>
    </recommendedName>
</protein>